<sequence length="70" mass="7776">MNPGDRVYFKYGAQKAWGTVRSAGEKRVHVQSGSEGVYIDPDDVLKVEPEPENRLNLLGERLRFSGGLGQ</sequence>
<evidence type="ECO:0000313" key="2">
    <source>
        <dbReference type="Proteomes" id="UP001596447"/>
    </source>
</evidence>
<proteinExistence type="predicted"/>
<dbReference type="RefSeq" id="WP_279529486.1">
    <property type="nucleotide sequence ID" value="NZ_CP122312.1"/>
</dbReference>
<reference evidence="1 2" key="1">
    <citation type="journal article" date="2019" name="Int. J. Syst. Evol. Microbiol.">
        <title>The Global Catalogue of Microorganisms (GCM) 10K type strain sequencing project: providing services to taxonomists for standard genome sequencing and annotation.</title>
        <authorList>
            <consortium name="The Broad Institute Genomics Platform"/>
            <consortium name="The Broad Institute Genome Sequencing Center for Infectious Disease"/>
            <person name="Wu L."/>
            <person name="Ma J."/>
        </authorList>
    </citation>
    <scope>NUCLEOTIDE SEQUENCE [LARGE SCALE GENOMIC DNA]</scope>
    <source>
        <strain evidence="1 2">XZGYJ-43</strain>
    </source>
</reference>
<comment type="caution">
    <text evidence="1">The sequence shown here is derived from an EMBL/GenBank/DDBJ whole genome shotgun (WGS) entry which is preliminary data.</text>
</comment>
<protein>
    <recommendedName>
        <fullName evidence="3">Hypervirulence associated protein TUDOR domain-containing protein</fullName>
    </recommendedName>
</protein>
<keyword evidence="2" id="KW-1185">Reference proteome</keyword>
<gene>
    <name evidence="1" type="ORF">ACFQJ9_09045</name>
</gene>
<dbReference type="Proteomes" id="UP001596447">
    <property type="component" value="Unassembled WGS sequence"/>
</dbReference>
<name>A0ABD5Z316_9EURY</name>
<accession>A0ABD5Z316</accession>
<evidence type="ECO:0008006" key="3">
    <source>
        <dbReference type="Google" id="ProtNLM"/>
    </source>
</evidence>
<evidence type="ECO:0000313" key="1">
    <source>
        <dbReference type="EMBL" id="MFC7199556.1"/>
    </source>
</evidence>
<dbReference type="AlphaFoldDB" id="A0ABD5Z316"/>
<dbReference type="EMBL" id="JBHTAR010000011">
    <property type="protein sequence ID" value="MFC7199556.1"/>
    <property type="molecule type" value="Genomic_DNA"/>
</dbReference>
<organism evidence="1 2">
    <name type="scientific">Halospeciosus flavus</name>
    <dbReference type="NCBI Taxonomy" id="3032283"/>
    <lineage>
        <taxon>Archaea</taxon>
        <taxon>Methanobacteriati</taxon>
        <taxon>Methanobacteriota</taxon>
        <taxon>Stenosarchaea group</taxon>
        <taxon>Halobacteria</taxon>
        <taxon>Halobacteriales</taxon>
        <taxon>Halobacteriaceae</taxon>
        <taxon>Halospeciosus</taxon>
    </lineage>
</organism>